<dbReference type="InterPro" id="IPR013216">
    <property type="entry name" value="Methyltransf_11"/>
</dbReference>
<accession>A0ABR3VX25</accession>
<dbReference type="PANTHER" id="PTHR43591:SF24">
    <property type="entry name" value="2-METHOXY-6-POLYPRENYL-1,4-BENZOQUINOL METHYLASE, MITOCHONDRIAL"/>
    <property type="match status" value="1"/>
</dbReference>
<protein>
    <recommendedName>
        <fullName evidence="2">Methyltransferase type 11 domain-containing protein</fullName>
    </recommendedName>
</protein>
<gene>
    <name evidence="3" type="ORF">Daus18300_013960</name>
</gene>
<feature type="domain" description="Methyltransferase type 11" evidence="2">
    <location>
        <begin position="42"/>
        <end position="139"/>
    </location>
</feature>
<sequence>MSYQPGNIRSDDPNVTKAYDHRTAQSCAAHLIPHLKPHFDILDVGSGPGTITRDLAALCPQGQTLGLDLSPGVVSQAELKYKVLVPNLSFAVGNAEDLSQFADNSFDVVHSHMCLFHLHNPERAFKEYLRVCKPGGIMATRDAAAEWFITDIEPDLPVVREVWPIRFKWMKAMGSEPET</sequence>
<evidence type="ECO:0000259" key="2">
    <source>
        <dbReference type="Pfam" id="PF08241"/>
    </source>
</evidence>
<proteinExistence type="inferred from homology"/>
<keyword evidence="4" id="KW-1185">Reference proteome</keyword>
<comment type="similarity">
    <text evidence="1">Belongs to the methyltransferase superfamily. LaeA methyltransferase family.</text>
</comment>
<evidence type="ECO:0000313" key="3">
    <source>
        <dbReference type="EMBL" id="KAL1847375.1"/>
    </source>
</evidence>
<dbReference type="PANTHER" id="PTHR43591">
    <property type="entry name" value="METHYLTRANSFERASE"/>
    <property type="match status" value="1"/>
</dbReference>
<dbReference type="SUPFAM" id="SSF53335">
    <property type="entry name" value="S-adenosyl-L-methionine-dependent methyltransferases"/>
    <property type="match status" value="1"/>
</dbReference>
<dbReference type="Proteomes" id="UP001583177">
    <property type="component" value="Unassembled WGS sequence"/>
</dbReference>
<reference evidence="3 4" key="1">
    <citation type="journal article" date="2024" name="IMA Fungus">
        <title>IMA Genome - F19 : A genome assembly and annotation guide to empower mycologists, including annotated draft genome sequences of Ceratocystis pirilliformis, Diaporthe australafricana, Fusarium ophioides, Paecilomyces lecythidis, and Sporothrix stenoceras.</title>
        <authorList>
            <person name="Aylward J."/>
            <person name="Wilson A.M."/>
            <person name="Visagie C.M."/>
            <person name="Spraker J."/>
            <person name="Barnes I."/>
            <person name="Buitendag C."/>
            <person name="Ceriani C."/>
            <person name="Del Mar Angel L."/>
            <person name="du Plessis D."/>
            <person name="Fuchs T."/>
            <person name="Gasser K."/>
            <person name="Kramer D."/>
            <person name="Li W."/>
            <person name="Munsamy K."/>
            <person name="Piso A."/>
            <person name="Price J.L."/>
            <person name="Sonnekus B."/>
            <person name="Thomas C."/>
            <person name="van der Nest A."/>
            <person name="van Dijk A."/>
            <person name="van Heerden A."/>
            <person name="van Vuuren N."/>
            <person name="Yilmaz N."/>
            <person name="Duong T.A."/>
            <person name="van der Merwe N.A."/>
            <person name="Wingfield M.J."/>
            <person name="Wingfield B.D."/>
        </authorList>
    </citation>
    <scope>NUCLEOTIDE SEQUENCE [LARGE SCALE GENOMIC DNA]</scope>
    <source>
        <strain evidence="3 4">CMW 18300</strain>
    </source>
</reference>
<dbReference type="Pfam" id="PF08241">
    <property type="entry name" value="Methyltransf_11"/>
    <property type="match status" value="1"/>
</dbReference>
<comment type="caution">
    <text evidence="3">The sequence shown here is derived from an EMBL/GenBank/DDBJ whole genome shotgun (WGS) entry which is preliminary data.</text>
</comment>
<name>A0ABR3VX25_9PEZI</name>
<evidence type="ECO:0000313" key="4">
    <source>
        <dbReference type="Proteomes" id="UP001583177"/>
    </source>
</evidence>
<evidence type="ECO:0000256" key="1">
    <source>
        <dbReference type="ARBA" id="ARBA00038158"/>
    </source>
</evidence>
<dbReference type="InterPro" id="IPR029063">
    <property type="entry name" value="SAM-dependent_MTases_sf"/>
</dbReference>
<organism evidence="3 4">
    <name type="scientific">Diaporthe australafricana</name>
    <dbReference type="NCBI Taxonomy" id="127596"/>
    <lineage>
        <taxon>Eukaryota</taxon>
        <taxon>Fungi</taxon>
        <taxon>Dikarya</taxon>
        <taxon>Ascomycota</taxon>
        <taxon>Pezizomycotina</taxon>
        <taxon>Sordariomycetes</taxon>
        <taxon>Sordariomycetidae</taxon>
        <taxon>Diaporthales</taxon>
        <taxon>Diaporthaceae</taxon>
        <taxon>Diaporthe</taxon>
    </lineage>
</organism>
<dbReference type="CDD" id="cd02440">
    <property type="entry name" value="AdoMet_MTases"/>
    <property type="match status" value="1"/>
</dbReference>
<dbReference type="EMBL" id="JAWRVE010000244">
    <property type="protein sequence ID" value="KAL1847375.1"/>
    <property type="molecule type" value="Genomic_DNA"/>
</dbReference>
<dbReference type="Gene3D" id="3.40.50.150">
    <property type="entry name" value="Vaccinia Virus protein VP39"/>
    <property type="match status" value="1"/>
</dbReference>